<name>A0ABU7JZF4_9NOCA</name>
<dbReference type="RefSeq" id="WP_330154713.1">
    <property type="nucleotide sequence ID" value="NZ_JAUZMZ010000302.1"/>
</dbReference>
<keyword evidence="2" id="KW-1185">Reference proteome</keyword>
<proteinExistence type="predicted"/>
<dbReference type="InterPro" id="IPR022536">
    <property type="entry name" value="EspC"/>
</dbReference>
<reference evidence="1 2" key="1">
    <citation type="submission" date="2023-08" db="EMBL/GenBank/DDBJ databases">
        <authorList>
            <person name="Girao M."/>
            <person name="Carvalho M.F."/>
        </authorList>
    </citation>
    <scope>NUCLEOTIDE SEQUENCE [LARGE SCALE GENOMIC DNA]</scope>
    <source>
        <strain evidence="1 2">CC-R104</strain>
    </source>
</reference>
<comment type="caution">
    <text evidence="1">The sequence shown here is derived from an EMBL/GenBank/DDBJ whole genome shotgun (WGS) entry which is preliminary data.</text>
</comment>
<accession>A0ABU7JZF4</accession>
<protein>
    <submittedName>
        <fullName evidence="1">Type VII secretion target</fullName>
    </submittedName>
</protein>
<gene>
    <name evidence="1" type="ORF">Q8814_25355</name>
</gene>
<dbReference type="EMBL" id="JAUZMZ010000302">
    <property type="protein sequence ID" value="MEE2035393.1"/>
    <property type="molecule type" value="Genomic_DNA"/>
</dbReference>
<sequence>MPGDHAQAELRAHPETITAFGHTAGILAQQLRDAAARTREGNPTPLTTALGPVAADFLTAFTTAHREHERDLTRLGAVLAGMGEAAVAAAASYERAVDDTTARLQASGGR</sequence>
<dbReference type="Pfam" id="PF10824">
    <property type="entry name" value="T7SS_ESX_EspC"/>
    <property type="match status" value="1"/>
</dbReference>
<dbReference type="Proteomes" id="UP001331936">
    <property type="component" value="Unassembled WGS sequence"/>
</dbReference>
<evidence type="ECO:0000313" key="2">
    <source>
        <dbReference type="Proteomes" id="UP001331936"/>
    </source>
</evidence>
<organism evidence="1 2">
    <name type="scientific">Rhodococcus chondri</name>
    <dbReference type="NCBI Taxonomy" id="3065941"/>
    <lineage>
        <taxon>Bacteria</taxon>
        <taxon>Bacillati</taxon>
        <taxon>Actinomycetota</taxon>
        <taxon>Actinomycetes</taxon>
        <taxon>Mycobacteriales</taxon>
        <taxon>Nocardiaceae</taxon>
        <taxon>Rhodococcus</taxon>
    </lineage>
</organism>
<evidence type="ECO:0000313" key="1">
    <source>
        <dbReference type="EMBL" id="MEE2035393.1"/>
    </source>
</evidence>